<dbReference type="InterPro" id="IPR002504">
    <property type="entry name" value="NADK"/>
</dbReference>
<keyword evidence="2" id="KW-1185">Reference proteome</keyword>
<reference evidence="1 2" key="1">
    <citation type="submission" date="2018-10" db="EMBL/GenBank/DDBJ databases">
        <title>Genomic Encyclopedia of Type Strains, Phase IV (KMG-IV): sequencing the most valuable type-strain genomes for metagenomic binning, comparative biology and taxonomic classification.</title>
        <authorList>
            <person name="Goeker M."/>
        </authorList>
    </citation>
    <scope>NUCLEOTIDE SEQUENCE [LARGE SCALE GENOMIC DNA]</scope>
    <source>
        <strain evidence="1 2">DSM 25080</strain>
    </source>
</reference>
<dbReference type="GO" id="GO:0051287">
    <property type="term" value="F:NAD binding"/>
    <property type="evidence" value="ECO:0007669"/>
    <property type="project" value="UniProtKB-ARBA"/>
</dbReference>
<dbReference type="Pfam" id="PF20143">
    <property type="entry name" value="NAD_kinase_C"/>
    <property type="match status" value="1"/>
</dbReference>
<keyword evidence="1" id="KW-0418">Kinase</keyword>
<protein>
    <submittedName>
        <fullName evidence="1">Putative polyphosphate/ATP-dependent NAD kinase</fullName>
    </submittedName>
</protein>
<dbReference type="OrthoDB" id="5511344at2"/>
<dbReference type="InterPro" id="IPR017438">
    <property type="entry name" value="ATP-NAD_kinase_N"/>
</dbReference>
<evidence type="ECO:0000313" key="2">
    <source>
        <dbReference type="Proteomes" id="UP000267187"/>
    </source>
</evidence>
<dbReference type="GO" id="GO:0005524">
    <property type="term" value="F:ATP binding"/>
    <property type="evidence" value="ECO:0007669"/>
    <property type="project" value="UniProtKB-ARBA"/>
</dbReference>
<dbReference type="InterPro" id="IPR039065">
    <property type="entry name" value="AcoX-like"/>
</dbReference>
<dbReference type="PANTHER" id="PTHR40697:SF2">
    <property type="entry name" value="ATP-NAD KINASE-RELATED"/>
    <property type="match status" value="1"/>
</dbReference>
<dbReference type="SUPFAM" id="SSF111331">
    <property type="entry name" value="NAD kinase/diacylglycerol kinase-like"/>
    <property type="match status" value="1"/>
</dbReference>
<organism evidence="1 2">
    <name type="scientific">Umboniibacter marinipuniceus</name>
    <dbReference type="NCBI Taxonomy" id="569599"/>
    <lineage>
        <taxon>Bacteria</taxon>
        <taxon>Pseudomonadati</taxon>
        <taxon>Pseudomonadota</taxon>
        <taxon>Gammaproteobacteria</taxon>
        <taxon>Cellvibrionales</taxon>
        <taxon>Cellvibrionaceae</taxon>
        <taxon>Umboniibacter</taxon>
    </lineage>
</organism>
<dbReference type="RefSeq" id="WP_121877364.1">
    <property type="nucleotide sequence ID" value="NZ_REFJ01000005.1"/>
</dbReference>
<dbReference type="Gene3D" id="3.40.50.10330">
    <property type="entry name" value="Probable inorganic polyphosphate/atp-NAD kinase, domain 1"/>
    <property type="match status" value="1"/>
</dbReference>
<keyword evidence="1" id="KW-0808">Transferase</keyword>
<dbReference type="Proteomes" id="UP000267187">
    <property type="component" value="Unassembled WGS sequence"/>
</dbReference>
<comment type="caution">
    <text evidence="1">The sequence shown here is derived from an EMBL/GenBank/DDBJ whole genome shotgun (WGS) entry which is preliminary data.</text>
</comment>
<accession>A0A3M0A8H5</accession>
<dbReference type="GO" id="GO:0003951">
    <property type="term" value="F:NAD+ kinase activity"/>
    <property type="evidence" value="ECO:0007669"/>
    <property type="project" value="InterPro"/>
</dbReference>
<dbReference type="AlphaFoldDB" id="A0A3M0A8H5"/>
<proteinExistence type="predicted"/>
<dbReference type="PIRSF" id="PIRSF016907">
    <property type="entry name" value="Kin_ATP-NAD"/>
    <property type="match status" value="1"/>
</dbReference>
<gene>
    <name evidence="1" type="ORF">DFR27_2046</name>
</gene>
<sequence length="384" mass="40886">MLKLGWIVNPYAGIGGAEALKGSDDMAERDQLLRAGIQLRAAQRAEQFLSALKQADLVLEFVSWGGLMGADYLAKAGFSAEVLGEAKLPSSAEDTQQAATTIAASGVDLLIFVGGDGTARNVFDAIGTSLPALGLPSGVKMQSGCFAVTPIAAAEVIKGLYVADLVDLRLQEVRDLDEKAYREGVVKSRYYGELSVPEIGQFVQATKVGGVEVEELVLDEISAEISELFDPDAMWIIGPGTTTRAFMEYNHLDNTLLGVDVVQRGELVASDVTADELLALIESWTEVIHVLVTAIGGQGHVFGRGNQQFSPAVLRRVGKSAVTVAMTKTKLLGLGNRPLIIDSNDPQLDAEWSGLIPVVTGYRDHVLYPFNDGLTPSDAESGSH</sequence>
<dbReference type="GO" id="GO:0006741">
    <property type="term" value="P:NADP+ biosynthetic process"/>
    <property type="evidence" value="ECO:0007669"/>
    <property type="project" value="InterPro"/>
</dbReference>
<dbReference type="Pfam" id="PF01513">
    <property type="entry name" value="NAD_kinase"/>
    <property type="match status" value="1"/>
</dbReference>
<dbReference type="EMBL" id="REFJ01000005">
    <property type="protein sequence ID" value="RMA78715.1"/>
    <property type="molecule type" value="Genomic_DNA"/>
</dbReference>
<dbReference type="InterPro" id="IPR011386">
    <property type="entry name" value="Put_ATP-NAD_kin"/>
</dbReference>
<evidence type="ECO:0000313" key="1">
    <source>
        <dbReference type="EMBL" id="RMA78715.1"/>
    </source>
</evidence>
<name>A0A3M0A8H5_9GAMM</name>
<dbReference type="InterPro" id="IPR016064">
    <property type="entry name" value="NAD/diacylglycerol_kinase_sf"/>
</dbReference>
<dbReference type="PANTHER" id="PTHR40697">
    <property type="entry name" value="ACETOIN CATABOLISM PROTEIN X"/>
    <property type="match status" value="1"/>
</dbReference>